<gene>
    <name evidence="2" type="ORF">GCM10010324_11450</name>
</gene>
<keyword evidence="3" id="KW-1185">Reference proteome</keyword>
<reference evidence="3" key="1">
    <citation type="journal article" date="2019" name="Int. J. Syst. Evol. Microbiol.">
        <title>The Global Catalogue of Microorganisms (GCM) 10K type strain sequencing project: providing services to taxonomists for standard genome sequencing and annotation.</title>
        <authorList>
            <consortium name="The Broad Institute Genomics Platform"/>
            <consortium name="The Broad Institute Genome Sequencing Center for Infectious Disease"/>
            <person name="Wu L."/>
            <person name="Ma J."/>
        </authorList>
    </citation>
    <scope>NUCLEOTIDE SEQUENCE [LARGE SCALE GENOMIC DNA]</scope>
    <source>
        <strain evidence="3">JCM 4586</strain>
    </source>
</reference>
<protein>
    <recommendedName>
        <fullName evidence="4">LPXTG cell wall anchor domain-containing protein</fullName>
    </recommendedName>
</protein>
<name>A0ABQ2Y8G7_9ACTN</name>
<dbReference type="Proteomes" id="UP000659223">
    <property type="component" value="Unassembled WGS sequence"/>
</dbReference>
<comment type="caution">
    <text evidence="2">The sequence shown here is derived from an EMBL/GenBank/DDBJ whole genome shotgun (WGS) entry which is preliminary data.</text>
</comment>
<dbReference type="EMBL" id="BMUT01000002">
    <property type="protein sequence ID" value="GGX68422.1"/>
    <property type="molecule type" value="Genomic_DNA"/>
</dbReference>
<proteinExistence type="predicted"/>
<evidence type="ECO:0008006" key="4">
    <source>
        <dbReference type="Google" id="ProtNLM"/>
    </source>
</evidence>
<keyword evidence="1" id="KW-1133">Transmembrane helix</keyword>
<keyword evidence="1" id="KW-0812">Transmembrane</keyword>
<accession>A0ABQ2Y8G7</accession>
<evidence type="ECO:0000313" key="2">
    <source>
        <dbReference type="EMBL" id="GGX68422.1"/>
    </source>
</evidence>
<feature type="transmembrane region" description="Helical" evidence="1">
    <location>
        <begin position="20"/>
        <end position="38"/>
    </location>
</feature>
<organism evidence="2 3">
    <name type="scientific">Streptomyces hiroshimensis</name>
    <dbReference type="NCBI Taxonomy" id="66424"/>
    <lineage>
        <taxon>Bacteria</taxon>
        <taxon>Bacillati</taxon>
        <taxon>Actinomycetota</taxon>
        <taxon>Actinomycetes</taxon>
        <taxon>Kitasatosporales</taxon>
        <taxon>Streptomycetaceae</taxon>
        <taxon>Streptomyces</taxon>
    </lineage>
</organism>
<evidence type="ECO:0000256" key="1">
    <source>
        <dbReference type="SAM" id="Phobius"/>
    </source>
</evidence>
<keyword evidence="1" id="KW-0472">Membrane</keyword>
<evidence type="ECO:0000313" key="3">
    <source>
        <dbReference type="Proteomes" id="UP000659223"/>
    </source>
</evidence>
<sequence>MQQAKPKEQLAETGASQTGFLVIGAATMIAGGVGFRLLPRLMTRGAGAAAA</sequence>
<dbReference type="NCBIfam" id="TIGR01167">
    <property type="entry name" value="LPXTG_anchor"/>
    <property type="match status" value="1"/>
</dbReference>